<name>A0A841A9P2_9MICO</name>
<dbReference type="GO" id="GO:0000976">
    <property type="term" value="F:transcription cis-regulatory region binding"/>
    <property type="evidence" value="ECO:0007669"/>
    <property type="project" value="TreeGrafter"/>
</dbReference>
<keyword evidence="3" id="KW-0238">DNA-binding</keyword>
<dbReference type="RefSeq" id="WP_184324990.1">
    <property type="nucleotide sequence ID" value="NZ_JACHLZ010000001.1"/>
</dbReference>
<dbReference type="PANTHER" id="PTHR30146">
    <property type="entry name" value="LACI-RELATED TRANSCRIPTIONAL REPRESSOR"/>
    <property type="match status" value="1"/>
</dbReference>
<dbReference type="InterPro" id="IPR010982">
    <property type="entry name" value="Lambda_DNA-bd_dom_sf"/>
</dbReference>
<evidence type="ECO:0000313" key="7">
    <source>
        <dbReference type="Proteomes" id="UP000588158"/>
    </source>
</evidence>
<keyword evidence="4" id="KW-0804">Transcription</keyword>
<evidence type="ECO:0000256" key="3">
    <source>
        <dbReference type="ARBA" id="ARBA00023125"/>
    </source>
</evidence>
<dbReference type="CDD" id="cd01392">
    <property type="entry name" value="HTH_LacI"/>
    <property type="match status" value="1"/>
</dbReference>
<dbReference type="Proteomes" id="UP000588158">
    <property type="component" value="Unassembled WGS sequence"/>
</dbReference>
<dbReference type="GO" id="GO:0003700">
    <property type="term" value="F:DNA-binding transcription factor activity"/>
    <property type="evidence" value="ECO:0007669"/>
    <property type="project" value="TreeGrafter"/>
</dbReference>
<dbReference type="PANTHER" id="PTHR30146:SF148">
    <property type="entry name" value="HTH-TYPE TRANSCRIPTIONAL REPRESSOR PURR-RELATED"/>
    <property type="match status" value="1"/>
</dbReference>
<keyword evidence="7" id="KW-1185">Reference proteome</keyword>
<gene>
    <name evidence="6" type="ORF">HNR70_001359</name>
</gene>
<organism evidence="6 7">
    <name type="scientific">Brachybacterium aquaticum</name>
    <dbReference type="NCBI Taxonomy" id="1432564"/>
    <lineage>
        <taxon>Bacteria</taxon>
        <taxon>Bacillati</taxon>
        <taxon>Actinomycetota</taxon>
        <taxon>Actinomycetes</taxon>
        <taxon>Micrococcales</taxon>
        <taxon>Dermabacteraceae</taxon>
        <taxon>Brachybacterium</taxon>
    </lineage>
</organism>
<protein>
    <submittedName>
        <fullName evidence="6">LacI family transcriptional regulator</fullName>
    </submittedName>
</protein>
<dbReference type="InterPro" id="IPR000843">
    <property type="entry name" value="HTH_LacI"/>
</dbReference>
<dbReference type="Pfam" id="PF00356">
    <property type="entry name" value="LacI"/>
    <property type="match status" value="1"/>
</dbReference>
<dbReference type="SUPFAM" id="SSF53822">
    <property type="entry name" value="Periplasmic binding protein-like I"/>
    <property type="match status" value="1"/>
</dbReference>
<accession>A0A841A9P2</accession>
<dbReference type="EMBL" id="JACHLZ010000001">
    <property type="protein sequence ID" value="MBB5831546.1"/>
    <property type="molecule type" value="Genomic_DNA"/>
</dbReference>
<keyword evidence="1" id="KW-0678">Repressor</keyword>
<evidence type="ECO:0000259" key="5">
    <source>
        <dbReference type="PROSITE" id="PS50932"/>
    </source>
</evidence>
<evidence type="ECO:0000313" key="6">
    <source>
        <dbReference type="EMBL" id="MBB5831546.1"/>
    </source>
</evidence>
<dbReference type="Pfam" id="PF13377">
    <property type="entry name" value="Peripla_BP_3"/>
    <property type="match status" value="1"/>
</dbReference>
<evidence type="ECO:0000256" key="2">
    <source>
        <dbReference type="ARBA" id="ARBA00023015"/>
    </source>
</evidence>
<dbReference type="Gene3D" id="1.10.260.40">
    <property type="entry name" value="lambda repressor-like DNA-binding domains"/>
    <property type="match status" value="1"/>
</dbReference>
<sequence length="343" mass="36731">MARSRRPTLADIARRTGFSVPTVSMALNDKPGSRIADSTAKLIKEAAAELGYVADATARSLRTGRTATIGFISDEVTVTRFAAGMLRGLLETAEQRDHSVMIAEVDHHPERIARALGILRSHRVDGLVLGMMTGREIALPAPEGAEARIVLNGISEGWPAVGPDEFPAGQAAVRHLLERGHRRIALIGRHPERALPSVSTNIPVRLDGIDDATAEAGLRFTAEHHGDVWEPELGFRGAHAVLDAAPDTTAILAVNDRVAFGVLQAAAERGLCVPADLSLISFDDEELATMVRPQLTTLRLPYREMGEVGAGMLLDAVTSGAALPAERTLLPLELIERDTVQTI</sequence>
<reference evidence="6 7" key="1">
    <citation type="submission" date="2020-08" db="EMBL/GenBank/DDBJ databases">
        <title>Sequencing the genomes of 1000 actinobacteria strains.</title>
        <authorList>
            <person name="Klenk H.-P."/>
        </authorList>
    </citation>
    <scope>NUCLEOTIDE SEQUENCE [LARGE SCALE GENOMIC DNA]</scope>
    <source>
        <strain evidence="6 7">DSM 28796</strain>
    </source>
</reference>
<dbReference type="PROSITE" id="PS50932">
    <property type="entry name" value="HTH_LACI_2"/>
    <property type="match status" value="1"/>
</dbReference>
<dbReference type="CDD" id="cd06288">
    <property type="entry name" value="PBP1_sucrose_transcription_regulator"/>
    <property type="match status" value="1"/>
</dbReference>
<dbReference type="InterPro" id="IPR028082">
    <property type="entry name" value="Peripla_BP_I"/>
</dbReference>
<dbReference type="InterPro" id="IPR046335">
    <property type="entry name" value="LacI/GalR-like_sensor"/>
</dbReference>
<dbReference type="SUPFAM" id="SSF47413">
    <property type="entry name" value="lambda repressor-like DNA-binding domains"/>
    <property type="match status" value="1"/>
</dbReference>
<feature type="domain" description="HTH lacI-type" evidence="5">
    <location>
        <begin position="7"/>
        <end position="63"/>
    </location>
</feature>
<keyword evidence="2" id="KW-0805">Transcription regulation</keyword>
<proteinExistence type="predicted"/>
<dbReference type="AlphaFoldDB" id="A0A841A9P2"/>
<evidence type="ECO:0000256" key="1">
    <source>
        <dbReference type="ARBA" id="ARBA00022491"/>
    </source>
</evidence>
<evidence type="ECO:0000256" key="4">
    <source>
        <dbReference type="ARBA" id="ARBA00023163"/>
    </source>
</evidence>
<dbReference type="SMART" id="SM00354">
    <property type="entry name" value="HTH_LACI"/>
    <property type="match status" value="1"/>
</dbReference>
<dbReference type="Gene3D" id="3.40.50.2300">
    <property type="match status" value="2"/>
</dbReference>
<comment type="caution">
    <text evidence="6">The sequence shown here is derived from an EMBL/GenBank/DDBJ whole genome shotgun (WGS) entry which is preliminary data.</text>
</comment>